<feature type="transmembrane region" description="Helical" evidence="5">
    <location>
        <begin position="283"/>
        <end position="308"/>
    </location>
</feature>
<protein>
    <submittedName>
        <fullName evidence="6">Serine/threonine exchanger SteT</fullName>
    </submittedName>
</protein>
<dbReference type="InterPro" id="IPR002293">
    <property type="entry name" value="AA/rel_permease1"/>
</dbReference>
<feature type="transmembrane region" description="Helical" evidence="5">
    <location>
        <begin position="198"/>
        <end position="220"/>
    </location>
</feature>
<feature type="transmembrane region" description="Helical" evidence="5">
    <location>
        <begin position="156"/>
        <end position="178"/>
    </location>
</feature>
<name>A0ABM9UNR5_SARVE</name>
<evidence type="ECO:0000256" key="5">
    <source>
        <dbReference type="SAM" id="Phobius"/>
    </source>
</evidence>
<comment type="subcellular location">
    <subcellularLocation>
        <location evidence="1">Membrane</location>
        <topology evidence="1">Multi-pass membrane protein</topology>
    </subcellularLocation>
</comment>
<evidence type="ECO:0000313" key="7">
    <source>
        <dbReference type="Proteomes" id="UP000095488"/>
    </source>
</evidence>
<sequence>MKVGGIMQENRYGLPTAIAMIVGIVIGSGIFFKSDNILIATNGSIKLGILVFIVAALGIIFGSLSIAELASRNSEVGGVITYAEYSLNKEFACAFGWFHTFLYYPTIIVVVSWVTGIYGCMLFGLEESLEVQILIGTIIMSLIFLFNILSFRLSGYFQNAATVIKIIPLIIIAIVGLFFGNPQSITGEHVNAFTQTKWISAIAPIAFSFDGWIVSTSIGHEIKDSKKNLPKALIIAPIFILIIYVLYFVGISTYVGVENVMALGDSHVNVAANSIFGVYGAKLILIFIIISIMGTVNGLIIGYIRMPYSLAIRHMFPKAKSLSKINDKYKMPILSVFLVMAISLFWMIVHYITVKFNMLENSDISEISITINYVLYIVFYIKVIRMGISKEVKGIFKGFINPCLAIVGSLIILFGSIGNSLFFVYAFICMLVILSAVMFYKKNKIKV</sequence>
<keyword evidence="3 5" id="KW-1133">Transmembrane helix</keyword>
<keyword evidence="2 5" id="KW-0812">Transmembrane</keyword>
<feature type="transmembrane region" description="Helical" evidence="5">
    <location>
        <begin position="44"/>
        <end position="64"/>
    </location>
</feature>
<dbReference type="PIRSF" id="PIRSF006060">
    <property type="entry name" value="AA_transporter"/>
    <property type="match status" value="1"/>
</dbReference>
<feature type="transmembrane region" description="Helical" evidence="5">
    <location>
        <begin position="12"/>
        <end position="32"/>
    </location>
</feature>
<dbReference type="Gene3D" id="1.20.1740.10">
    <property type="entry name" value="Amino acid/polyamine transporter I"/>
    <property type="match status" value="1"/>
</dbReference>
<feature type="transmembrane region" description="Helical" evidence="5">
    <location>
        <begin position="329"/>
        <end position="352"/>
    </location>
</feature>
<dbReference type="InterPro" id="IPR050598">
    <property type="entry name" value="AminoAcid_Transporter"/>
</dbReference>
<reference evidence="6 7" key="1">
    <citation type="submission" date="2015-09" db="EMBL/GenBank/DDBJ databases">
        <authorList>
            <consortium name="Pathogen Informatics"/>
        </authorList>
    </citation>
    <scope>NUCLEOTIDE SEQUENCE [LARGE SCALE GENOMIC DNA]</scope>
    <source>
        <strain evidence="6 7">2789STDY5834858</strain>
    </source>
</reference>
<feature type="transmembrane region" description="Helical" evidence="5">
    <location>
        <begin position="101"/>
        <end position="125"/>
    </location>
</feature>
<feature type="transmembrane region" description="Helical" evidence="5">
    <location>
        <begin position="395"/>
        <end position="416"/>
    </location>
</feature>
<evidence type="ECO:0000256" key="4">
    <source>
        <dbReference type="ARBA" id="ARBA00023136"/>
    </source>
</evidence>
<evidence type="ECO:0000256" key="1">
    <source>
        <dbReference type="ARBA" id="ARBA00004141"/>
    </source>
</evidence>
<evidence type="ECO:0000256" key="2">
    <source>
        <dbReference type="ARBA" id="ARBA00022692"/>
    </source>
</evidence>
<accession>A0ABM9UNR5</accession>
<dbReference type="PANTHER" id="PTHR11785">
    <property type="entry name" value="AMINO ACID TRANSPORTER"/>
    <property type="match status" value="1"/>
</dbReference>
<proteinExistence type="predicted"/>
<gene>
    <name evidence="6" type="primary">steT_2</name>
    <name evidence="6" type="ORF">ERS852473_00854</name>
</gene>
<dbReference type="PANTHER" id="PTHR11785:SF512">
    <property type="entry name" value="SOBREMESA, ISOFORM B"/>
    <property type="match status" value="1"/>
</dbReference>
<feature type="transmembrane region" description="Helical" evidence="5">
    <location>
        <begin position="131"/>
        <end position="149"/>
    </location>
</feature>
<dbReference type="EMBL" id="CYZR01000002">
    <property type="protein sequence ID" value="CUN68800.1"/>
    <property type="molecule type" value="Genomic_DNA"/>
</dbReference>
<feature type="transmembrane region" description="Helical" evidence="5">
    <location>
        <begin position="422"/>
        <end position="440"/>
    </location>
</feature>
<feature type="transmembrane region" description="Helical" evidence="5">
    <location>
        <begin position="364"/>
        <end position="383"/>
    </location>
</feature>
<dbReference type="Proteomes" id="UP000095488">
    <property type="component" value="Unassembled WGS sequence"/>
</dbReference>
<comment type="caution">
    <text evidence="6">The sequence shown here is derived from an EMBL/GenBank/DDBJ whole genome shotgun (WGS) entry which is preliminary data.</text>
</comment>
<feature type="transmembrane region" description="Helical" evidence="5">
    <location>
        <begin position="232"/>
        <end position="255"/>
    </location>
</feature>
<keyword evidence="7" id="KW-1185">Reference proteome</keyword>
<keyword evidence="4 5" id="KW-0472">Membrane</keyword>
<dbReference type="Pfam" id="PF13520">
    <property type="entry name" value="AA_permease_2"/>
    <property type="match status" value="1"/>
</dbReference>
<evidence type="ECO:0000256" key="3">
    <source>
        <dbReference type="ARBA" id="ARBA00022989"/>
    </source>
</evidence>
<organism evidence="6 7">
    <name type="scientific">Sarcina ventriculi</name>
    <name type="common">Clostridium ventriculi</name>
    <dbReference type="NCBI Taxonomy" id="1267"/>
    <lineage>
        <taxon>Bacteria</taxon>
        <taxon>Bacillati</taxon>
        <taxon>Bacillota</taxon>
        <taxon>Clostridia</taxon>
        <taxon>Eubacteriales</taxon>
        <taxon>Clostridiaceae</taxon>
        <taxon>Sarcina</taxon>
    </lineage>
</organism>
<evidence type="ECO:0000313" key="6">
    <source>
        <dbReference type="EMBL" id="CUN68800.1"/>
    </source>
</evidence>